<dbReference type="Proteomes" id="UP000248330">
    <property type="component" value="Unassembled WGS sequence"/>
</dbReference>
<dbReference type="GO" id="GO:0016878">
    <property type="term" value="F:acid-thiol ligase activity"/>
    <property type="evidence" value="ECO:0007669"/>
    <property type="project" value="UniProtKB-ARBA"/>
</dbReference>
<dbReference type="PANTHER" id="PTHR43767:SF1">
    <property type="entry name" value="NONRIBOSOMAL PEPTIDE SYNTHASE PES1 (EUROFUNG)-RELATED"/>
    <property type="match status" value="1"/>
</dbReference>
<dbReference type="EMBL" id="QICN01000001">
    <property type="protein sequence ID" value="PXV71646.1"/>
    <property type="molecule type" value="Genomic_DNA"/>
</dbReference>
<evidence type="ECO:0000313" key="4">
    <source>
        <dbReference type="Proteomes" id="UP000248330"/>
    </source>
</evidence>
<keyword evidence="4" id="KW-1185">Reference proteome</keyword>
<dbReference type="InterPro" id="IPR050237">
    <property type="entry name" value="ATP-dep_AMP-bd_enzyme"/>
</dbReference>
<feature type="domain" description="AMP-dependent synthetase/ligase" evidence="1">
    <location>
        <begin position="14"/>
        <end position="366"/>
    </location>
</feature>
<dbReference type="Gene3D" id="3.30.300.30">
    <property type="match status" value="1"/>
</dbReference>
<dbReference type="PANTHER" id="PTHR43767">
    <property type="entry name" value="LONG-CHAIN-FATTY-ACID--COA LIGASE"/>
    <property type="match status" value="1"/>
</dbReference>
<gene>
    <name evidence="3" type="ORF">C8D93_101701</name>
</gene>
<feature type="domain" description="AMP-binding enzyme C-terminal" evidence="2">
    <location>
        <begin position="416"/>
        <end position="488"/>
    </location>
</feature>
<dbReference type="Pfam" id="PF00501">
    <property type="entry name" value="AMP-binding"/>
    <property type="match status" value="1"/>
</dbReference>
<evidence type="ECO:0000259" key="1">
    <source>
        <dbReference type="Pfam" id="PF00501"/>
    </source>
</evidence>
<keyword evidence="3" id="KW-0436">Ligase</keyword>
<proteinExistence type="predicted"/>
<dbReference type="Gene3D" id="3.40.50.12780">
    <property type="entry name" value="N-terminal domain of ligase-like"/>
    <property type="match status" value="1"/>
</dbReference>
<dbReference type="InterPro" id="IPR000873">
    <property type="entry name" value="AMP-dep_synth/lig_dom"/>
</dbReference>
<sequence length="502" mass="54623">MSTLIARLIREVLALAPTDPALEFEGSWITWGEIDTLATSLDRQLTANGLDEGCRVGLLLRNRPPQYAAALGILVGARCLVVLNPVLPDAKLAADIAALRLPLVIGERSDLERPGVRASLREADTGAIALSDKLTQPPELIPAPEVTSDHGGRSPGIMIELLSSGTTGTPKRIPLRTKSFEASFAAGASYKRRPAKERVQLRSGIVFLTLPFSHISGFWSLIQQVTAGRKAVLFERFKLDQVRAAIVRHRPAVFTAPPTVLRMILDAQIPREELASLRAIIAGTAPLDAAVIDEFFERYGIAVLQTYGATEFAGAVASWSIEDFRAHRIDKRGSVGRVHEGIEARVVDPQTFVPLAPGEEGLLELRAARLGDSASWLRTTDRAILDSDGFLYIRGRADDAIVRGGFKVHPDDVVRALETHPAIREAAVTGIPDPRLGAVPVAAVILRTDCIAPDETSLKNYLRQQLSPYQIPTQIRHVPELPRTPSMKVSQPALRDLFLAKN</sequence>
<dbReference type="RefSeq" id="WP_110263745.1">
    <property type="nucleotide sequence ID" value="NZ_CAKZQT010000024.1"/>
</dbReference>
<comment type="caution">
    <text evidence="3">The sequence shown here is derived from an EMBL/GenBank/DDBJ whole genome shotgun (WGS) entry which is preliminary data.</text>
</comment>
<dbReference type="Pfam" id="PF13193">
    <property type="entry name" value="AMP-binding_C"/>
    <property type="match status" value="1"/>
</dbReference>
<name>A0A318EQ91_9GAMM</name>
<dbReference type="CDD" id="cd04433">
    <property type="entry name" value="AFD_class_I"/>
    <property type="match status" value="1"/>
</dbReference>
<reference evidence="3 4" key="1">
    <citation type="submission" date="2018-04" db="EMBL/GenBank/DDBJ databases">
        <title>Genomic Encyclopedia of Type Strains, Phase IV (KMG-IV): sequencing the most valuable type-strain genomes for metagenomic binning, comparative biology and taxonomic classification.</title>
        <authorList>
            <person name="Goeker M."/>
        </authorList>
    </citation>
    <scope>NUCLEOTIDE SEQUENCE [LARGE SCALE GENOMIC DNA]</scope>
    <source>
        <strain evidence="3 4">DSM 104150</strain>
    </source>
</reference>
<dbReference type="InterPro" id="IPR042099">
    <property type="entry name" value="ANL_N_sf"/>
</dbReference>
<evidence type="ECO:0000259" key="2">
    <source>
        <dbReference type="Pfam" id="PF13193"/>
    </source>
</evidence>
<protein>
    <submittedName>
        <fullName evidence="3">Acyl-CoA synthetase (AMP-forming)/AMP-acid ligase II</fullName>
    </submittedName>
</protein>
<organism evidence="3 4">
    <name type="scientific">Sinimarinibacterium flocculans</name>
    <dbReference type="NCBI Taxonomy" id="985250"/>
    <lineage>
        <taxon>Bacteria</taxon>
        <taxon>Pseudomonadati</taxon>
        <taxon>Pseudomonadota</taxon>
        <taxon>Gammaproteobacteria</taxon>
        <taxon>Nevskiales</taxon>
        <taxon>Nevskiaceae</taxon>
        <taxon>Sinimarinibacterium</taxon>
    </lineage>
</organism>
<dbReference type="SUPFAM" id="SSF56801">
    <property type="entry name" value="Acetyl-CoA synthetase-like"/>
    <property type="match status" value="1"/>
</dbReference>
<dbReference type="OrthoDB" id="9803968at2"/>
<dbReference type="InterPro" id="IPR045851">
    <property type="entry name" value="AMP-bd_C_sf"/>
</dbReference>
<evidence type="ECO:0000313" key="3">
    <source>
        <dbReference type="EMBL" id="PXV71646.1"/>
    </source>
</evidence>
<accession>A0A318EQ91</accession>
<dbReference type="AlphaFoldDB" id="A0A318EQ91"/>
<dbReference type="InterPro" id="IPR025110">
    <property type="entry name" value="AMP-bd_C"/>
</dbReference>